<dbReference type="RefSeq" id="WP_188890089.1">
    <property type="nucleotide sequence ID" value="NZ_BMHY01000005.1"/>
</dbReference>
<dbReference type="AlphaFoldDB" id="A0A917HAE8"/>
<name>A0A917HAE8_9BACL</name>
<keyword evidence="4" id="KW-1185">Reference proteome</keyword>
<evidence type="ECO:0000313" key="3">
    <source>
        <dbReference type="EMBL" id="GGG72811.1"/>
    </source>
</evidence>
<sequence>MSENQAPYELEITRTFNAPREIVFQAWTDVNQLKQWWGPTGMELEVSKLELRPQGIFHYSMKSPEGHVMWGKFVFHEIVEPEKLVFVNSFSDEEANTIPAPFNADFPMEIKNTLIFTEQDGKTLLTMRGGPINATETQLQFFKSMHESMQQGFGGTFDQLDAFLAKA</sequence>
<dbReference type="Pfam" id="PF08327">
    <property type="entry name" value="AHSA1"/>
    <property type="match status" value="1"/>
</dbReference>
<dbReference type="CDD" id="cd07814">
    <property type="entry name" value="SRPBCC_CalC_Aha1-like"/>
    <property type="match status" value="1"/>
</dbReference>
<gene>
    <name evidence="3" type="ORF">GCM10010918_30930</name>
</gene>
<proteinExistence type="inferred from homology"/>
<protein>
    <submittedName>
        <fullName evidence="3">ATPase</fullName>
    </submittedName>
</protein>
<dbReference type="EMBL" id="BMHY01000005">
    <property type="protein sequence ID" value="GGG72811.1"/>
    <property type="molecule type" value="Genomic_DNA"/>
</dbReference>
<feature type="domain" description="Activator of Hsp90 ATPase homologue 1/2-like C-terminal" evidence="2">
    <location>
        <begin position="17"/>
        <end position="164"/>
    </location>
</feature>
<evidence type="ECO:0000256" key="1">
    <source>
        <dbReference type="ARBA" id="ARBA00006817"/>
    </source>
</evidence>
<evidence type="ECO:0000259" key="2">
    <source>
        <dbReference type="Pfam" id="PF08327"/>
    </source>
</evidence>
<comment type="similarity">
    <text evidence="1">Belongs to the AHA1 family.</text>
</comment>
<accession>A0A917HAE8</accession>
<dbReference type="InterPro" id="IPR023393">
    <property type="entry name" value="START-like_dom_sf"/>
</dbReference>
<dbReference type="Gene3D" id="3.30.530.20">
    <property type="match status" value="1"/>
</dbReference>
<comment type="caution">
    <text evidence="3">The sequence shown here is derived from an EMBL/GenBank/DDBJ whole genome shotgun (WGS) entry which is preliminary data.</text>
</comment>
<organism evidence="3 4">
    <name type="scientific">Paenibacillus radicis</name>
    <name type="common">ex Gao et al. 2016</name>
    <dbReference type="NCBI Taxonomy" id="1737354"/>
    <lineage>
        <taxon>Bacteria</taxon>
        <taxon>Bacillati</taxon>
        <taxon>Bacillota</taxon>
        <taxon>Bacilli</taxon>
        <taxon>Bacillales</taxon>
        <taxon>Paenibacillaceae</taxon>
        <taxon>Paenibacillus</taxon>
    </lineage>
</organism>
<evidence type="ECO:0000313" key="4">
    <source>
        <dbReference type="Proteomes" id="UP000600247"/>
    </source>
</evidence>
<dbReference type="InterPro" id="IPR013538">
    <property type="entry name" value="ASHA1/2-like_C"/>
</dbReference>
<dbReference type="SUPFAM" id="SSF55961">
    <property type="entry name" value="Bet v1-like"/>
    <property type="match status" value="1"/>
</dbReference>
<dbReference type="Proteomes" id="UP000600247">
    <property type="component" value="Unassembled WGS sequence"/>
</dbReference>
<reference evidence="3 4" key="1">
    <citation type="journal article" date="2014" name="Int. J. Syst. Evol. Microbiol.">
        <title>Complete genome sequence of Corynebacterium casei LMG S-19264T (=DSM 44701T), isolated from a smear-ripened cheese.</title>
        <authorList>
            <consortium name="US DOE Joint Genome Institute (JGI-PGF)"/>
            <person name="Walter F."/>
            <person name="Albersmeier A."/>
            <person name="Kalinowski J."/>
            <person name="Ruckert C."/>
        </authorList>
    </citation>
    <scope>NUCLEOTIDE SEQUENCE [LARGE SCALE GENOMIC DNA]</scope>
    <source>
        <strain evidence="3 4">CGMCC 1.15286</strain>
    </source>
</reference>